<organism evidence="2 3">
    <name type="scientific">Phakopsora pachyrhizi</name>
    <name type="common">Asian soybean rust disease fungus</name>
    <dbReference type="NCBI Taxonomy" id="170000"/>
    <lineage>
        <taxon>Eukaryota</taxon>
        <taxon>Fungi</taxon>
        <taxon>Dikarya</taxon>
        <taxon>Basidiomycota</taxon>
        <taxon>Pucciniomycotina</taxon>
        <taxon>Pucciniomycetes</taxon>
        <taxon>Pucciniales</taxon>
        <taxon>Phakopsoraceae</taxon>
        <taxon>Phakopsora</taxon>
    </lineage>
</organism>
<evidence type="ECO:0000256" key="1">
    <source>
        <dbReference type="SAM" id="MobiDB-lite"/>
    </source>
</evidence>
<sequence>MNPSLPMQGPGVVNNSTKPLINNPHLPAPSHIINSQWTALNTNPDLQQTLCKAEASGHLTQEQLQSFGAYTKNSASTYTMFQLELQAVQQQQITHQQQQQQHQHLDHDKPPPSQLYLQMSNIYNGFVNSTLPSSQAPIQISLPSNRVPQRITDHISLMNSDPHLTQRIAQLRQIHDVLKNPNLPPSECETATLAVQELCDAVASRMNLLGLHQTNPNSNSNSSSPPSVASQPQHPNKALRAQLLAVYQCQQQMMSVMPLAAQ</sequence>
<gene>
    <name evidence="2" type="ORF">PPACK8108_LOCUS24086</name>
</gene>
<keyword evidence="3" id="KW-1185">Reference proteome</keyword>
<feature type="compositionally biased region" description="Low complexity" evidence="1">
    <location>
        <begin position="93"/>
        <end position="102"/>
    </location>
</feature>
<feature type="compositionally biased region" description="Low complexity" evidence="1">
    <location>
        <begin position="215"/>
        <end position="227"/>
    </location>
</feature>
<dbReference type="Proteomes" id="UP001153365">
    <property type="component" value="Unassembled WGS sequence"/>
</dbReference>
<evidence type="ECO:0000313" key="2">
    <source>
        <dbReference type="EMBL" id="CAH7689030.1"/>
    </source>
</evidence>
<proteinExistence type="predicted"/>
<dbReference type="AlphaFoldDB" id="A0AAV0BR91"/>
<accession>A0AAV0BR91</accession>
<comment type="caution">
    <text evidence="2">The sequence shown here is derived from an EMBL/GenBank/DDBJ whole genome shotgun (WGS) entry which is preliminary data.</text>
</comment>
<dbReference type="EMBL" id="CALTRL010006037">
    <property type="protein sequence ID" value="CAH7689030.1"/>
    <property type="molecule type" value="Genomic_DNA"/>
</dbReference>
<protein>
    <submittedName>
        <fullName evidence="2">Expressed protein</fullName>
    </submittedName>
</protein>
<reference evidence="2" key="1">
    <citation type="submission" date="2022-06" db="EMBL/GenBank/DDBJ databases">
        <authorList>
            <consortium name="SYNGENTA / RWTH Aachen University"/>
        </authorList>
    </citation>
    <scope>NUCLEOTIDE SEQUENCE</scope>
</reference>
<feature type="region of interest" description="Disordered" evidence="1">
    <location>
        <begin position="93"/>
        <end position="112"/>
    </location>
</feature>
<name>A0AAV0BR91_PHAPC</name>
<feature type="region of interest" description="Disordered" evidence="1">
    <location>
        <begin position="211"/>
        <end position="235"/>
    </location>
</feature>
<evidence type="ECO:0000313" key="3">
    <source>
        <dbReference type="Proteomes" id="UP001153365"/>
    </source>
</evidence>